<accession>A0ABT0Z641</accession>
<dbReference type="EC" id="2.7.13.3" evidence="2"/>
<dbReference type="InterPro" id="IPR003594">
    <property type="entry name" value="HATPase_dom"/>
</dbReference>
<dbReference type="Gene3D" id="3.30.565.10">
    <property type="entry name" value="Histidine kinase-like ATPase, C-terminal domain"/>
    <property type="match status" value="1"/>
</dbReference>
<dbReference type="InterPro" id="IPR036890">
    <property type="entry name" value="HATPase_C_sf"/>
</dbReference>
<keyword evidence="6" id="KW-0418">Kinase</keyword>
<keyword evidence="4" id="KW-0175">Coiled coil</keyword>
<dbReference type="InterPro" id="IPR003661">
    <property type="entry name" value="HisK_dim/P_dom"/>
</dbReference>
<dbReference type="InterPro" id="IPR004358">
    <property type="entry name" value="Sig_transdc_His_kin-like_C"/>
</dbReference>
<dbReference type="SUPFAM" id="SSF55874">
    <property type="entry name" value="ATPase domain of HSP90 chaperone/DNA topoisomerase II/histidine kinase"/>
    <property type="match status" value="1"/>
</dbReference>
<dbReference type="PANTHER" id="PTHR43102">
    <property type="entry name" value="SLR1143 PROTEIN"/>
    <property type="match status" value="1"/>
</dbReference>
<keyword evidence="6" id="KW-0808">Transferase</keyword>
<name>A0ABT0Z641_9FLAO</name>
<evidence type="ECO:0000256" key="4">
    <source>
        <dbReference type="SAM" id="Coils"/>
    </source>
</evidence>
<comment type="catalytic activity">
    <reaction evidence="1">
        <text>ATP + protein L-histidine = ADP + protein N-phospho-L-histidine.</text>
        <dbReference type="EC" id="2.7.13.3"/>
    </reaction>
</comment>
<evidence type="ECO:0000256" key="1">
    <source>
        <dbReference type="ARBA" id="ARBA00000085"/>
    </source>
</evidence>
<dbReference type="Pfam" id="PF02518">
    <property type="entry name" value="HATPase_c"/>
    <property type="match status" value="1"/>
</dbReference>
<dbReference type="PRINTS" id="PR00344">
    <property type="entry name" value="BCTRLSENSOR"/>
</dbReference>
<evidence type="ECO:0000256" key="2">
    <source>
        <dbReference type="ARBA" id="ARBA00012438"/>
    </source>
</evidence>
<dbReference type="SMART" id="SM00387">
    <property type="entry name" value="HATPase_c"/>
    <property type="match status" value="1"/>
</dbReference>
<dbReference type="SUPFAM" id="SSF55781">
    <property type="entry name" value="GAF domain-like"/>
    <property type="match status" value="1"/>
</dbReference>
<dbReference type="Gene3D" id="3.30.450.40">
    <property type="match status" value="1"/>
</dbReference>
<keyword evidence="7" id="KW-1185">Reference proteome</keyword>
<dbReference type="PROSITE" id="PS50109">
    <property type="entry name" value="HIS_KIN"/>
    <property type="match status" value="1"/>
</dbReference>
<keyword evidence="3" id="KW-0597">Phosphoprotein</keyword>
<dbReference type="InterPro" id="IPR003018">
    <property type="entry name" value="GAF"/>
</dbReference>
<evidence type="ECO:0000259" key="5">
    <source>
        <dbReference type="PROSITE" id="PS50109"/>
    </source>
</evidence>
<dbReference type="InterPro" id="IPR029016">
    <property type="entry name" value="GAF-like_dom_sf"/>
</dbReference>
<organism evidence="6 7">
    <name type="scientific">Gramella jeungdoensis</name>
    <dbReference type="NCBI Taxonomy" id="708091"/>
    <lineage>
        <taxon>Bacteria</taxon>
        <taxon>Pseudomonadati</taxon>
        <taxon>Bacteroidota</taxon>
        <taxon>Flavobacteriia</taxon>
        <taxon>Flavobacteriales</taxon>
        <taxon>Flavobacteriaceae</taxon>
        <taxon>Christiangramia</taxon>
    </lineage>
</organism>
<dbReference type="Gene3D" id="1.10.287.130">
    <property type="match status" value="1"/>
</dbReference>
<comment type="caution">
    <text evidence="6">The sequence shown here is derived from an EMBL/GenBank/DDBJ whole genome shotgun (WGS) entry which is preliminary data.</text>
</comment>
<dbReference type="SUPFAM" id="SSF47384">
    <property type="entry name" value="Homodimeric domain of signal transducing histidine kinase"/>
    <property type="match status" value="1"/>
</dbReference>
<dbReference type="GO" id="GO:0016301">
    <property type="term" value="F:kinase activity"/>
    <property type="evidence" value="ECO:0007669"/>
    <property type="project" value="UniProtKB-KW"/>
</dbReference>
<dbReference type="InterPro" id="IPR005467">
    <property type="entry name" value="His_kinase_dom"/>
</dbReference>
<dbReference type="Pfam" id="PF00512">
    <property type="entry name" value="HisKA"/>
    <property type="match status" value="1"/>
</dbReference>
<evidence type="ECO:0000313" key="6">
    <source>
        <dbReference type="EMBL" id="MCM8570254.1"/>
    </source>
</evidence>
<sequence>MISPPLPANEDKRLESIRKLDIINSFAEETYDSITKLASEICQTPIALISILGSETNWFKSKQGTDIPESDRKISFCGHAILKPEELFEVPNTLEDIRFKDNPLVTAGENGIRFYAGVPILDAEGLPLGTLCVLDSKEHRLTENQKSALRTLAKQVELLFEYRRKNQALEKMKNDLDETNRILREFASTVSHDLKMPLANMIITADILKAKYSKKMDSEGINYLNYLKHSGLTLSEYINGLLDHYSSSNLEDDTSHEFFLNDLLEDIIDLLQIDQNCEINLPDNNLLIHGNSAALGQIFMNLISNSIKYNSSEKIIIEIDCTENREFYNFSISDNGIGIPKEKQNYIFELFTTVADRDREGKKGHGIGLSTVKKLVGSLGGNIRLTSEEDEGTHFEFSIMRTKLVD</sequence>
<feature type="domain" description="Histidine kinase" evidence="5">
    <location>
        <begin position="189"/>
        <end position="403"/>
    </location>
</feature>
<reference evidence="6" key="1">
    <citation type="submission" date="2022-06" db="EMBL/GenBank/DDBJ databases">
        <title>Gramella sediminis sp. nov., isolated from deep-sea sediment of the Indian Ocean.</title>
        <authorList>
            <person name="Yang L."/>
        </authorList>
    </citation>
    <scope>NUCLEOTIDE SEQUENCE</scope>
    <source>
        <strain evidence="6">HMD3159</strain>
    </source>
</reference>
<dbReference type="InterPro" id="IPR036097">
    <property type="entry name" value="HisK_dim/P_sf"/>
</dbReference>
<dbReference type="CDD" id="cd00075">
    <property type="entry name" value="HATPase"/>
    <property type="match status" value="1"/>
</dbReference>
<protein>
    <recommendedName>
        <fullName evidence="2">histidine kinase</fullName>
        <ecNumber evidence="2">2.7.13.3</ecNumber>
    </recommendedName>
</protein>
<gene>
    <name evidence="6" type="ORF">NE848_12745</name>
</gene>
<dbReference type="Proteomes" id="UP001155077">
    <property type="component" value="Unassembled WGS sequence"/>
</dbReference>
<feature type="coiled-coil region" evidence="4">
    <location>
        <begin position="159"/>
        <end position="189"/>
    </location>
</feature>
<dbReference type="SMART" id="SM00388">
    <property type="entry name" value="HisKA"/>
    <property type="match status" value="1"/>
</dbReference>
<dbReference type="EMBL" id="JAMSCK010000004">
    <property type="protein sequence ID" value="MCM8570254.1"/>
    <property type="molecule type" value="Genomic_DNA"/>
</dbReference>
<dbReference type="PANTHER" id="PTHR43102:SF2">
    <property type="entry name" value="GAF DOMAIN-CONTAINING PROTEIN"/>
    <property type="match status" value="1"/>
</dbReference>
<evidence type="ECO:0000313" key="7">
    <source>
        <dbReference type="Proteomes" id="UP001155077"/>
    </source>
</evidence>
<dbReference type="CDD" id="cd00082">
    <property type="entry name" value="HisKA"/>
    <property type="match status" value="1"/>
</dbReference>
<proteinExistence type="predicted"/>
<dbReference type="RefSeq" id="WP_252114170.1">
    <property type="nucleotide sequence ID" value="NZ_JAMSCK010000004.1"/>
</dbReference>
<evidence type="ECO:0000256" key="3">
    <source>
        <dbReference type="ARBA" id="ARBA00022553"/>
    </source>
</evidence>
<dbReference type="Pfam" id="PF01590">
    <property type="entry name" value="GAF"/>
    <property type="match status" value="1"/>
</dbReference>